<dbReference type="PROSITE" id="PS51257">
    <property type="entry name" value="PROKAR_LIPOPROTEIN"/>
    <property type="match status" value="1"/>
</dbReference>
<name>C0GIC1_DETAL</name>
<feature type="coiled-coil region" evidence="1">
    <location>
        <begin position="31"/>
        <end position="65"/>
    </location>
</feature>
<protein>
    <recommendedName>
        <fullName evidence="4">Lipoprotein</fullName>
    </recommendedName>
</protein>
<organism evidence="2 3">
    <name type="scientific">Dethiobacter alkaliphilus AHT 1</name>
    <dbReference type="NCBI Taxonomy" id="555088"/>
    <lineage>
        <taxon>Bacteria</taxon>
        <taxon>Bacillati</taxon>
        <taxon>Bacillota</taxon>
        <taxon>Dethiobacteria</taxon>
        <taxon>Dethiobacterales</taxon>
        <taxon>Dethiobacteraceae</taxon>
        <taxon>Dethiobacter</taxon>
    </lineage>
</organism>
<sequence>MKWSAKHYVVGIALLVLLLALSGCGTNGEDTSELQARISELEADNEALRLENEELQNTVASLEAQLGTEPNGDTYELEINRFPHSGWEQYFPEYDTTTLEGYSTAEVRELLGEPPFLIRSIAVVEEASREIWIFMAYEDDPTGLYLFFKGDELYSSVLDEFNGLYNSGLLEGESFWLQ</sequence>
<dbReference type="AlphaFoldDB" id="C0GIC1"/>
<keyword evidence="3" id="KW-1185">Reference proteome</keyword>
<proteinExistence type="predicted"/>
<evidence type="ECO:0000313" key="2">
    <source>
        <dbReference type="EMBL" id="EEG76969.1"/>
    </source>
</evidence>
<dbReference type="CDD" id="cd14686">
    <property type="entry name" value="bZIP"/>
    <property type="match status" value="1"/>
</dbReference>
<dbReference type="OrthoDB" id="9865365at2"/>
<dbReference type="RefSeq" id="WP_008517442.1">
    <property type="nucleotide sequence ID" value="NZ_ACJM01000011.1"/>
</dbReference>
<reference evidence="2 3" key="1">
    <citation type="submission" date="2009-02" db="EMBL/GenBank/DDBJ databases">
        <title>Sequencing of the draft genome and assembly of Dethiobacter alkaliphilus AHT 1.</title>
        <authorList>
            <consortium name="US DOE Joint Genome Institute (JGI-PGF)"/>
            <person name="Lucas S."/>
            <person name="Copeland A."/>
            <person name="Lapidus A."/>
            <person name="Glavina del Rio T."/>
            <person name="Dalin E."/>
            <person name="Tice H."/>
            <person name="Bruce D."/>
            <person name="Goodwin L."/>
            <person name="Pitluck S."/>
            <person name="Larimer F."/>
            <person name="Land M.L."/>
            <person name="Hauser L."/>
            <person name="Muyzer G."/>
        </authorList>
    </citation>
    <scope>NUCLEOTIDE SEQUENCE [LARGE SCALE GENOMIC DNA]</scope>
    <source>
        <strain evidence="2 3">AHT 1</strain>
    </source>
</reference>
<comment type="caution">
    <text evidence="2">The sequence shown here is derived from an EMBL/GenBank/DDBJ whole genome shotgun (WGS) entry which is preliminary data.</text>
</comment>
<evidence type="ECO:0000256" key="1">
    <source>
        <dbReference type="SAM" id="Coils"/>
    </source>
</evidence>
<evidence type="ECO:0008006" key="4">
    <source>
        <dbReference type="Google" id="ProtNLM"/>
    </source>
</evidence>
<gene>
    <name evidence="2" type="ORF">DealDRAFT_2230</name>
</gene>
<dbReference type="STRING" id="555088.DealDRAFT_2230"/>
<evidence type="ECO:0000313" key="3">
    <source>
        <dbReference type="Proteomes" id="UP000006443"/>
    </source>
</evidence>
<accession>C0GIC1</accession>
<keyword evidence="1" id="KW-0175">Coiled coil</keyword>
<dbReference type="EMBL" id="ACJM01000011">
    <property type="protein sequence ID" value="EEG76969.1"/>
    <property type="molecule type" value="Genomic_DNA"/>
</dbReference>
<dbReference type="Proteomes" id="UP000006443">
    <property type="component" value="Unassembled WGS sequence"/>
</dbReference>